<sequence length="160" mass="17310">MAVHPSHDVVNDGIIEDIAIEATEGETMHKTIRVNTNRREELVDITPQVEAAVKAGGVTDGLVNVYVRGATAAIMVQENWDDSVQSDVINFLAKSIPRGVWLHDRQDGNGDSHLKAGLVGPSESVPILGGKLGLSTWQNLFLCEFDGPRRAREVVCTILG</sequence>
<accession>A0A450ULL3</accession>
<evidence type="ECO:0000313" key="2">
    <source>
        <dbReference type="EMBL" id="VFJ93414.1"/>
    </source>
</evidence>
<protein>
    <submittedName>
        <fullName evidence="2">Secondary thiamine-phosphate synthase enzyme</fullName>
    </submittedName>
</protein>
<dbReference type="PANTHER" id="PTHR30615">
    <property type="entry name" value="UNCHARACTERIZED PROTEIN YJBQ-RELATED"/>
    <property type="match status" value="1"/>
</dbReference>
<comment type="similarity">
    <text evidence="1">Belongs to the UPF0047 family.</text>
</comment>
<dbReference type="EMBL" id="CAADFH010000031">
    <property type="protein sequence ID" value="VFJ93414.1"/>
    <property type="molecule type" value="Genomic_DNA"/>
</dbReference>
<dbReference type="SUPFAM" id="SSF111038">
    <property type="entry name" value="YjbQ-like"/>
    <property type="match status" value="1"/>
</dbReference>
<dbReference type="Gene3D" id="2.60.120.460">
    <property type="entry name" value="YjbQ-like"/>
    <property type="match status" value="1"/>
</dbReference>
<dbReference type="NCBIfam" id="TIGR00149">
    <property type="entry name" value="TIGR00149_YjbQ"/>
    <property type="match status" value="1"/>
</dbReference>
<dbReference type="Pfam" id="PF01894">
    <property type="entry name" value="YjbQ"/>
    <property type="match status" value="1"/>
</dbReference>
<proteinExistence type="inferred from homology"/>
<dbReference type="InterPro" id="IPR035917">
    <property type="entry name" value="YjbQ-like_sf"/>
</dbReference>
<reference evidence="2" key="1">
    <citation type="submission" date="2019-02" db="EMBL/GenBank/DDBJ databases">
        <authorList>
            <person name="Gruber-Vodicka R. H."/>
            <person name="Seah K. B. B."/>
        </authorList>
    </citation>
    <scope>NUCLEOTIDE SEQUENCE</scope>
    <source>
        <strain evidence="2">BECK_M6</strain>
    </source>
</reference>
<name>A0A450ULL3_9GAMM</name>
<dbReference type="InterPro" id="IPR001602">
    <property type="entry name" value="UPF0047_YjbQ-like"/>
</dbReference>
<organism evidence="2">
    <name type="scientific">Candidatus Kentrum sp. LFY</name>
    <dbReference type="NCBI Taxonomy" id="2126342"/>
    <lineage>
        <taxon>Bacteria</taxon>
        <taxon>Pseudomonadati</taxon>
        <taxon>Pseudomonadota</taxon>
        <taxon>Gammaproteobacteria</taxon>
        <taxon>Candidatus Kentrum</taxon>
    </lineage>
</organism>
<dbReference type="PIRSF" id="PIRSF004681">
    <property type="entry name" value="UCP004681"/>
    <property type="match status" value="1"/>
</dbReference>
<dbReference type="AlphaFoldDB" id="A0A450ULL3"/>
<dbReference type="PANTHER" id="PTHR30615:SF8">
    <property type="entry name" value="UPF0047 PROTEIN C4A8.02C"/>
    <property type="match status" value="1"/>
</dbReference>
<gene>
    <name evidence="2" type="ORF">BECKLFY1418A_GA0070994_103119</name>
</gene>
<evidence type="ECO:0000256" key="1">
    <source>
        <dbReference type="ARBA" id="ARBA00005534"/>
    </source>
</evidence>